<reference evidence="1" key="1">
    <citation type="submission" date="2014-11" db="EMBL/GenBank/DDBJ databases">
        <authorList>
            <person name="Amaro Gonzalez C."/>
        </authorList>
    </citation>
    <scope>NUCLEOTIDE SEQUENCE</scope>
</reference>
<dbReference type="AlphaFoldDB" id="A0A0E9WTH0"/>
<organism evidence="1">
    <name type="scientific">Anguilla anguilla</name>
    <name type="common">European freshwater eel</name>
    <name type="synonym">Muraena anguilla</name>
    <dbReference type="NCBI Taxonomy" id="7936"/>
    <lineage>
        <taxon>Eukaryota</taxon>
        <taxon>Metazoa</taxon>
        <taxon>Chordata</taxon>
        <taxon>Craniata</taxon>
        <taxon>Vertebrata</taxon>
        <taxon>Euteleostomi</taxon>
        <taxon>Actinopterygii</taxon>
        <taxon>Neopterygii</taxon>
        <taxon>Teleostei</taxon>
        <taxon>Anguilliformes</taxon>
        <taxon>Anguillidae</taxon>
        <taxon>Anguilla</taxon>
    </lineage>
</organism>
<dbReference type="EMBL" id="GBXM01015824">
    <property type="protein sequence ID" value="JAH92753.1"/>
    <property type="molecule type" value="Transcribed_RNA"/>
</dbReference>
<reference evidence="1" key="2">
    <citation type="journal article" date="2015" name="Fish Shellfish Immunol.">
        <title>Early steps in the European eel (Anguilla anguilla)-Vibrio vulnificus interaction in the gills: Role of the RtxA13 toxin.</title>
        <authorList>
            <person name="Callol A."/>
            <person name="Pajuelo D."/>
            <person name="Ebbesson L."/>
            <person name="Teles M."/>
            <person name="MacKenzie S."/>
            <person name="Amaro C."/>
        </authorList>
    </citation>
    <scope>NUCLEOTIDE SEQUENCE</scope>
</reference>
<protein>
    <submittedName>
        <fullName evidence="1">Uncharacterized protein</fullName>
    </submittedName>
</protein>
<evidence type="ECO:0000313" key="1">
    <source>
        <dbReference type="EMBL" id="JAH92753.1"/>
    </source>
</evidence>
<accession>A0A0E9WTH0</accession>
<name>A0A0E9WTH0_ANGAN</name>
<sequence>MVKTGEHFSYCYIKRKSTSLNSQQLAIVLPA</sequence>
<proteinExistence type="predicted"/>